<organism evidence="1 2">
    <name type="scientific">Dreissena polymorpha</name>
    <name type="common">Zebra mussel</name>
    <name type="synonym">Mytilus polymorpha</name>
    <dbReference type="NCBI Taxonomy" id="45954"/>
    <lineage>
        <taxon>Eukaryota</taxon>
        <taxon>Metazoa</taxon>
        <taxon>Spiralia</taxon>
        <taxon>Lophotrochozoa</taxon>
        <taxon>Mollusca</taxon>
        <taxon>Bivalvia</taxon>
        <taxon>Autobranchia</taxon>
        <taxon>Heteroconchia</taxon>
        <taxon>Euheterodonta</taxon>
        <taxon>Imparidentia</taxon>
        <taxon>Neoheterodontei</taxon>
        <taxon>Myida</taxon>
        <taxon>Dreissenoidea</taxon>
        <taxon>Dreissenidae</taxon>
        <taxon>Dreissena</taxon>
    </lineage>
</organism>
<comment type="caution">
    <text evidence="1">The sequence shown here is derived from an EMBL/GenBank/DDBJ whole genome shotgun (WGS) entry which is preliminary data.</text>
</comment>
<gene>
    <name evidence="1" type="ORF">DPMN_098480</name>
</gene>
<dbReference type="AlphaFoldDB" id="A0A9D4LC91"/>
<protein>
    <submittedName>
        <fullName evidence="1">Uncharacterized protein</fullName>
    </submittedName>
</protein>
<accession>A0A9D4LC91</accession>
<dbReference type="Proteomes" id="UP000828390">
    <property type="component" value="Unassembled WGS sequence"/>
</dbReference>
<reference evidence="1" key="1">
    <citation type="journal article" date="2019" name="bioRxiv">
        <title>The Genome of the Zebra Mussel, Dreissena polymorpha: A Resource for Invasive Species Research.</title>
        <authorList>
            <person name="McCartney M.A."/>
            <person name="Auch B."/>
            <person name="Kono T."/>
            <person name="Mallez S."/>
            <person name="Zhang Y."/>
            <person name="Obille A."/>
            <person name="Becker A."/>
            <person name="Abrahante J.E."/>
            <person name="Garbe J."/>
            <person name="Badalamenti J.P."/>
            <person name="Herman A."/>
            <person name="Mangelson H."/>
            <person name="Liachko I."/>
            <person name="Sullivan S."/>
            <person name="Sone E.D."/>
            <person name="Koren S."/>
            <person name="Silverstein K.A.T."/>
            <person name="Beckman K.B."/>
            <person name="Gohl D.M."/>
        </authorList>
    </citation>
    <scope>NUCLEOTIDE SEQUENCE</scope>
    <source>
        <strain evidence="1">Duluth1</strain>
        <tissue evidence="1">Whole animal</tissue>
    </source>
</reference>
<name>A0A9D4LC91_DREPO</name>
<evidence type="ECO:0000313" key="2">
    <source>
        <dbReference type="Proteomes" id="UP000828390"/>
    </source>
</evidence>
<reference evidence="1" key="2">
    <citation type="submission" date="2020-11" db="EMBL/GenBank/DDBJ databases">
        <authorList>
            <person name="McCartney M.A."/>
            <person name="Auch B."/>
            <person name="Kono T."/>
            <person name="Mallez S."/>
            <person name="Becker A."/>
            <person name="Gohl D.M."/>
            <person name="Silverstein K.A.T."/>
            <person name="Koren S."/>
            <person name="Bechman K.B."/>
            <person name="Herman A."/>
            <person name="Abrahante J.E."/>
            <person name="Garbe J."/>
        </authorList>
    </citation>
    <scope>NUCLEOTIDE SEQUENCE</scope>
    <source>
        <strain evidence="1">Duluth1</strain>
        <tissue evidence="1">Whole animal</tissue>
    </source>
</reference>
<sequence length="59" mass="6042">MPCQSPDPKDCNRIIPVDNVPLILSTNAGFTSGADVPPTSVADELLAAGLSAEECAILC</sequence>
<evidence type="ECO:0000313" key="1">
    <source>
        <dbReference type="EMBL" id="KAH3855905.1"/>
    </source>
</evidence>
<proteinExistence type="predicted"/>
<dbReference type="EMBL" id="JAIWYP010000003">
    <property type="protein sequence ID" value="KAH3855905.1"/>
    <property type="molecule type" value="Genomic_DNA"/>
</dbReference>
<keyword evidence="2" id="KW-1185">Reference proteome</keyword>